<keyword evidence="5 7" id="KW-1133">Transmembrane helix</keyword>
<dbReference type="NCBIfam" id="TIGR03025">
    <property type="entry name" value="EPS_sugtrans"/>
    <property type="match status" value="1"/>
</dbReference>
<sequence>MQPAGYAKDYASQLIIFARLLDAALIFASSMLCFYILRPYKNFPDYSGWMPNGYLNAVGVAILLSLWWFPKFNVYRSWRGASLFSEFKPLIYAWASTIVGLIAFIFFTKTADDYSRHWLGLWFITAFAVMGLVRLLLRMLLRQMRRRGRNLRYIVLVGNAEKCIDIAQRIDQAPWLGLAVQGYFGENDSAKNHQNIKQLGQVNDLIEYLQTNAVDQVWIAMSLRDIDTIEALNKNLAKTAVEVLLVPDILGWRLLNHSVVQINGLPLINIAVSPINGINVLAKWLEDKILATLILILISPLMLLIAIAVKLTSPGPVLYSQERVSWSGKRFKMLKFRTMPKDADLKDGSPIWGQARSKQPTKVGVFLRKTSLDELPQFINVLKGDMSIVGPRPERPMFVEEFRHEIDGYMQKHLVKAGITGWAQVNGWRGDTCLKTRIEHDLYYIEHWSFWLDLKIIILTVFKGFVNCNAN</sequence>
<proteinExistence type="inferred from homology"/>
<feature type="transmembrane region" description="Helical" evidence="7">
    <location>
        <begin position="289"/>
        <end position="309"/>
    </location>
</feature>
<dbReference type="Pfam" id="PF13727">
    <property type="entry name" value="CoA_binding_3"/>
    <property type="match status" value="1"/>
</dbReference>
<evidence type="ECO:0000259" key="8">
    <source>
        <dbReference type="Pfam" id="PF02397"/>
    </source>
</evidence>
<feature type="transmembrane region" description="Helical" evidence="7">
    <location>
        <begin position="16"/>
        <end position="37"/>
    </location>
</feature>
<dbReference type="InterPro" id="IPR017475">
    <property type="entry name" value="EPS_sugar_tfrase"/>
</dbReference>
<evidence type="ECO:0000256" key="2">
    <source>
        <dbReference type="ARBA" id="ARBA00006464"/>
    </source>
</evidence>
<dbReference type="InterPro" id="IPR017473">
    <property type="entry name" value="Undecaprenyl-P_gluc_Ptfrase"/>
</dbReference>
<comment type="subcellular location">
    <subcellularLocation>
        <location evidence="1">Membrane</location>
        <topology evidence="1">Multi-pass membrane protein</topology>
    </subcellularLocation>
</comment>
<dbReference type="Gene3D" id="3.40.50.720">
    <property type="entry name" value="NAD(P)-binding Rossmann-like Domain"/>
    <property type="match status" value="1"/>
</dbReference>
<evidence type="ECO:0000256" key="5">
    <source>
        <dbReference type="ARBA" id="ARBA00022989"/>
    </source>
</evidence>
<feature type="transmembrane region" description="Helical" evidence="7">
    <location>
        <begin position="49"/>
        <end position="69"/>
    </location>
</feature>
<reference evidence="9 10" key="1">
    <citation type="submission" date="2022-07" db="EMBL/GenBank/DDBJ databases">
        <title>Methylomonas rivi sp. nov., Methylomonas rosea sp. nov., Methylomonas aureus sp. nov. and Methylomonas subterranea sp. nov., four novel methanotrophs isolated from a freshwater creek and the deep terrestrial subsurface.</title>
        <authorList>
            <person name="Abin C."/>
            <person name="Sankaranarayanan K."/>
            <person name="Garner C."/>
            <person name="Sindelar R."/>
            <person name="Kotary K."/>
            <person name="Garner R."/>
            <person name="Barclay S."/>
            <person name="Lawson P."/>
            <person name="Krumholz L."/>
        </authorList>
    </citation>
    <scope>NUCLEOTIDE SEQUENCE [LARGE SCALE GENOMIC DNA]</scope>
    <source>
        <strain evidence="9 10">WSC-6</strain>
    </source>
</reference>
<dbReference type="Pfam" id="PF02397">
    <property type="entry name" value="Bac_transf"/>
    <property type="match status" value="1"/>
</dbReference>
<comment type="caution">
    <text evidence="9">The sequence shown here is derived from an EMBL/GenBank/DDBJ whole genome shotgun (WGS) entry which is preliminary data.</text>
</comment>
<dbReference type="EC" id="2.7.8.31" evidence="9"/>
<protein>
    <submittedName>
        <fullName evidence="9">Undecaprenyl-phosphate glucose phosphotransferase</fullName>
        <ecNumber evidence="9">2.7.8.31</ecNumber>
    </submittedName>
</protein>
<evidence type="ECO:0000313" key="10">
    <source>
        <dbReference type="Proteomes" id="UP001524586"/>
    </source>
</evidence>
<dbReference type="EMBL" id="JANIBK010000124">
    <property type="protein sequence ID" value="MCQ8130091.1"/>
    <property type="molecule type" value="Genomic_DNA"/>
</dbReference>
<evidence type="ECO:0000256" key="7">
    <source>
        <dbReference type="SAM" id="Phobius"/>
    </source>
</evidence>
<evidence type="ECO:0000256" key="3">
    <source>
        <dbReference type="ARBA" id="ARBA00022679"/>
    </source>
</evidence>
<dbReference type="RefSeq" id="WP_256616518.1">
    <property type="nucleotide sequence ID" value="NZ_JANIBK010000124.1"/>
</dbReference>
<feature type="transmembrane region" description="Helical" evidence="7">
    <location>
        <begin position="90"/>
        <end position="107"/>
    </location>
</feature>
<accession>A0ABT1U8Z0</accession>
<organism evidence="9 10">
    <name type="scientific">Methylomonas rivi</name>
    <dbReference type="NCBI Taxonomy" id="2952226"/>
    <lineage>
        <taxon>Bacteria</taxon>
        <taxon>Pseudomonadati</taxon>
        <taxon>Pseudomonadota</taxon>
        <taxon>Gammaproteobacteria</taxon>
        <taxon>Methylococcales</taxon>
        <taxon>Methylococcaceae</taxon>
        <taxon>Methylomonas</taxon>
    </lineage>
</organism>
<comment type="similarity">
    <text evidence="2">Belongs to the bacterial sugar transferase family.</text>
</comment>
<evidence type="ECO:0000256" key="1">
    <source>
        <dbReference type="ARBA" id="ARBA00004141"/>
    </source>
</evidence>
<gene>
    <name evidence="9" type="ORF">NP596_16655</name>
</gene>
<feature type="transmembrane region" description="Helical" evidence="7">
    <location>
        <begin position="119"/>
        <end position="137"/>
    </location>
</feature>
<keyword evidence="10" id="KW-1185">Reference proteome</keyword>
<dbReference type="NCBIfam" id="TIGR03023">
    <property type="entry name" value="WcaJ_sugtrans"/>
    <property type="match status" value="1"/>
</dbReference>
<dbReference type="PANTHER" id="PTHR30576">
    <property type="entry name" value="COLANIC BIOSYNTHESIS UDP-GLUCOSE LIPID CARRIER TRANSFERASE"/>
    <property type="match status" value="1"/>
</dbReference>
<feature type="domain" description="Bacterial sugar transferase" evidence="8">
    <location>
        <begin position="283"/>
        <end position="463"/>
    </location>
</feature>
<dbReference type="PANTHER" id="PTHR30576:SF0">
    <property type="entry name" value="UNDECAPRENYL-PHOSPHATE N-ACETYLGALACTOSAMINYL 1-PHOSPHATE TRANSFERASE-RELATED"/>
    <property type="match status" value="1"/>
</dbReference>
<keyword evidence="6 7" id="KW-0472">Membrane</keyword>
<evidence type="ECO:0000256" key="4">
    <source>
        <dbReference type="ARBA" id="ARBA00022692"/>
    </source>
</evidence>
<keyword evidence="4 7" id="KW-0812">Transmembrane</keyword>
<evidence type="ECO:0000256" key="6">
    <source>
        <dbReference type="ARBA" id="ARBA00023136"/>
    </source>
</evidence>
<dbReference type="Proteomes" id="UP001524586">
    <property type="component" value="Unassembled WGS sequence"/>
</dbReference>
<name>A0ABT1U8Z0_9GAMM</name>
<keyword evidence="3 9" id="KW-0808">Transferase</keyword>
<dbReference type="GO" id="GO:0089702">
    <property type="term" value="F:undecaprenyl-phosphate glucose phosphotransferase activity"/>
    <property type="evidence" value="ECO:0007669"/>
    <property type="project" value="UniProtKB-EC"/>
</dbReference>
<evidence type="ECO:0000313" key="9">
    <source>
        <dbReference type="EMBL" id="MCQ8130091.1"/>
    </source>
</evidence>
<dbReference type="InterPro" id="IPR003362">
    <property type="entry name" value="Bact_transf"/>
</dbReference>